<keyword evidence="2" id="KW-0808">Transferase</keyword>
<keyword evidence="2" id="KW-0489">Methyltransferase</keyword>
<dbReference type="RefSeq" id="WP_163301166.1">
    <property type="nucleotide sequence ID" value="NZ_JAAGRQ010000014.1"/>
</dbReference>
<proteinExistence type="predicted"/>
<protein>
    <submittedName>
        <fullName evidence="2">Class I SAM-dependent methyltransferase</fullName>
    </submittedName>
</protein>
<dbReference type="EMBL" id="JAAGRQ010000014">
    <property type="protein sequence ID" value="NDY56109.1"/>
    <property type="molecule type" value="Genomic_DNA"/>
</dbReference>
<dbReference type="AlphaFoldDB" id="A0A7K3NLP6"/>
<sequence>MKCRLLPGCPVCGGAYEFLVLSPDKRRIAVCYECSHVFVADPISPEKLRNYFQGRPAFEGSYAGLTFEDIGNPSRWQSYLYCRMDDLCRGLGGPQELCPQMRIAEVGCLEGRFLAELAAQGHHVVGCDLNEDAVPLGRGHLGLDLRVGTVEECMPMWGCFDLVIALHVLQHCLCPRTELATWVRLLAPGGRLVVHVGLNRDDYESKWCMQYFTERSIRKLMGFFFDKIVFRKHPRPNPDEKDKDIGAVVGYLGPAGAPPPGHDGLIGQQT</sequence>
<dbReference type="CDD" id="cd02440">
    <property type="entry name" value="AdoMet_MTases"/>
    <property type="match status" value="1"/>
</dbReference>
<organism evidence="2 3">
    <name type="scientific">Desulfolutivibrio sulfodismutans</name>
    <dbReference type="NCBI Taxonomy" id="63561"/>
    <lineage>
        <taxon>Bacteria</taxon>
        <taxon>Pseudomonadati</taxon>
        <taxon>Thermodesulfobacteriota</taxon>
        <taxon>Desulfovibrionia</taxon>
        <taxon>Desulfovibrionales</taxon>
        <taxon>Desulfovibrionaceae</taxon>
        <taxon>Desulfolutivibrio</taxon>
    </lineage>
</organism>
<dbReference type="SUPFAM" id="SSF53335">
    <property type="entry name" value="S-adenosyl-L-methionine-dependent methyltransferases"/>
    <property type="match status" value="1"/>
</dbReference>
<keyword evidence="3" id="KW-1185">Reference proteome</keyword>
<feature type="domain" description="Methyltransferase type 11" evidence="1">
    <location>
        <begin position="105"/>
        <end position="194"/>
    </location>
</feature>
<name>A0A7K3NLP6_9BACT</name>
<dbReference type="GO" id="GO:0032259">
    <property type="term" value="P:methylation"/>
    <property type="evidence" value="ECO:0007669"/>
    <property type="project" value="UniProtKB-KW"/>
</dbReference>
<evidence type="ECO:0000313" key="3">
    <source>
        <dbReference type="Proteomes" id="UP000469724"/>
    </source>
</evidence>
<dbReference type="Proteomes" id="UP000469724">
    <property type="component" value="Unassembled WGS sequence"/>
</dbReference>
<accession>A0A7K3NLP6</accession>
<dbReference type="InterPro" id="IPR029063">
    <property type="entry name" value="SAM-dependent_MTases_sf"/>
</dbReference>
<gene>
    <name evidence="2" type="ORF">G3N56_05030</name>
</gene>
<dbReference type="GO" id="GO:0008757">
    <property type="term" value="F:S-adenosylmethionine-dependent methyltransferase activity"/>
    <property type="evidence" value="ECO:0007669"/>
    <property type="project" value="InterPro"/>
</dbReference>
<dbReference type="PANTHER" id="PTHR43861">
    <property type="entry name" value="TRANS-ACONITATE 2-METHYLTRANSFERASE-RELATED"/>
    <property type="match status" value="1"/>
</dbReference>
<comment type="caution">
    <text evidence="2">The sequence shown here is derived from an EMBL/GenBank/DDBJ whole genome shotgun (WGS) entry which is preliminary data.</text>
</comment>
<dbReference type="Gene3D" id="3.40.50.150">
    <property type="entry name" value="Vaccinia Virus protein VP39"/>
    <property type="match status" value="1"/>
</dbReference>
<evidence type="ECO:0000259" key="1">
    <source>
        <dbReference type="Pfam" id="PF08241"/>
    </source>
</evidence>
<reference evidence="2 3" key="1">
    <citation type="submission" date="2020-02" db="EMBL/GenBank/DDBJ databases">
        <title>Comparative genomics of sulfur disproportionating microorganisms.</title>
        <authorList>
            <person name="Ward L.M."/>
            <person name="Bertran E."/>
            <person name="Johnston D.T."/>
        </authorList>
    </citation>
    <scope>NUCLEOTIDE SEQUENCE [LARGE SCALE GENOMIC DNA]</scope>
    <source>
        <strain evidence="2 3">DSM 3696</strain>
    </source>
</reference>
<dbReference type="InterPro" id="IPR013216">
    <property type="entry name" value="Methyltransf_11"/>
</dbReference>
<evidence type="ECO:0000313" key="2">
    <source>
        <dbReference type="EMBL" id="NDY56109.1"/>
    </source>
</evidence>
<dbReference type="Pfam" id="PF08241">
    <property type="entry name" value="Methyltransf_11"/>
    <property type="match status" value="1"/>
</dbReference>